<evidence type="ECO:0000313" key="1">
    <source>
        <dbReference type="EMBL" id="AFM42934.1"/>
    </source>
</evidence>
<proteinExistence type="predicted"/>
<dbReference type="AlphaFoldDB" id="I4DAW0"/>
<organism evidence="1 2">
    <name type="scientific">Desulfosporosinus acidiphilus (strain DSM 22704 / JCM 16185 / SJ4)</name>
    <dbReference type="NCBI Taxonomy" id="646529"/>
    <lineage>
        <taxon>Bacteria</taxon>
        <taxon>Bacillati</taxon>
        <taxon>Bacillota</taxon>
        <taxon>Clostridia</taxon>
        <taxon>Eubacteriales</taxon>
        <taxon>Desulfitobacteriaceae</taxon>
        <taxon>Desulfosporosinus</taxon>
    </lineage>
</organism>
<dbReference type="KEGG" id="dai:Desaci_4071"/>
<dbReference type="Proteomes" id="UP000002892">
    <property type="component" value="Chromosome"/>
</dbReference>
<name>I4DAW0_DESAJ</name>
<reference evidence="1 2" key="1">
    <citation type="journal article" date="2012" name="J. Bacteriol.">
        <title>Complete genome sequences of Desulfosporosinus orientis DSM765T, Desulfosporosinus youngiae DSM17734T, Desulfosporosinus meridiei DSM13257T, and Desulfosporosinus acidiphilus DSM22704T.</title>
        <authorList>
            <person name="Pester M."/>
            <person name="Brambilla E."/>
            <person name="Alazard D."/>
            <person name="Rattei T."/>
            <person name="Weinmaier T."/>
            <person name="Han J."/>
            <person name="Lucas S."/>
            <person name="Lapidus A."/>
            <person name="Cheng J.F."/>
            <person name="Goodwin L."/>
            <person name="Pitluck S."/>
            <person name="Peters L."/>
            <person name="Ovchinnikova G."/>
            <person name="Teshima H."/>
            <person name="Detter J.C."/>
            <person name="Han C.S."/>
            <person name="Tapia R."/>
            <person name="Land M.L."/>
            <person name="Hauser L."/>
            <person name="Kyrpides N.C."/>
            <person name="Ivanova N.N."/>
            <person name="Pagani I."/>
            <person name="Huntmann M."/>
            <person name="Wei C.L."/>
            <person name="Davenport K.W."/>
            <person name="Daligault H."/>
            <person name="Chain P.S."/>
            <person name="Chen A."/>
            <person name="Mavromatis K."/>
            <person name="Markowitz V."/>
            <person name="Szeto E."/>
            <person name="Mikhailova N."/>
            <person name="Pati A."/>
            <person name="Wagner M."/>
            <person name="Woyke T."/>
            <person name="Ollivier B."/>
            <person name="Klenk H.P."/>
            <person name="Spring S."/>
            <person name="Loy A."/>
        </authorList>
    </citation>
    <scope>NUCLEOTIDE SEQUENCE [LARGE SCALE GENOMIC DNA]</scope>
    <source>
        <strain evidence="2">DSM 22704 / JCM 16185 / SJ4</strain>
    </source>
</reference>
<accession>I4DAW0</accession>
<protein>
    <submittedName>
        <fullName evidence="1">Uncharacterized protein</fullName>
    </submittedName>
</protein>
<dbReference type="HOGENOM" id="CLU_2464002_0_0_9"/>
<sequence length="88" mass="10119">MSDERQGICDAIHTGTKGIISLFPGTNPDKLFFLMAIWLKERGYHSNENILLEKAKNVFDWIIVTDNYSKDRTARISKLLKAPFALQY</sequence>
<dbReference type="STRING" id="646529.Desaci_4071"/>
<gene>
    <name evidence="1" type="ordered locus">Desaci_4071</name>
</gene>
<evidence type="ECO:0000313" key="2">
    <source>
        <dbReference type="Proteomes" id="UP000002892"/>
    </source>
</evidence>
<dbReference type="RefSeq" id="WP_014828920.1">
    <property type="nucleotide sequence ID" value="NC_018068.1"/>
</dbReference>
<keyword evidence="2" id="KW-1185">Reference proteome</keyword>
<dbReference type="EMBL" id="CP003639">
    <property type="protein sequence ID" value="AFM42934.1"/>
    <property type="molecule type" value="Genomic_DNA"/>
</dbReference>